<evidence type="ECO:0000313" key="2">
    <source>
        <dbReference type="Proteomes" id="UP000308199"/>
    </source>
</evidence>
<accession>A0A4S4L3W3</accession>
<dbReference type="AlphaFoldDB" id="A0A4S4L3W3"/>
<dbReference type="Proteomes" id="UP000308199">
    <property type="component" value="Unassembled WGS sequence"/>
</dbReference>
<reference evidence="1 2" key="1">
    <citation type="submission" date="2019-02" db="EMBL/GenBank/DDBJ databases">
        <title>Genome sequencing of the rare red list fungi Phellinidium pouzarii.</title>
        <authorList>
            <person name="Buettner E."/>
            <person name="Kellner H."/>
        </authorList>
    </citation>
    <scope>NUCLEOTIDE SEQUENCE [LARGE SCALE GENOMIC DNA]</scope>
    <source>
        <strain evidence="1 2">DSM 108285</strain>
    </source>
</reference>
<proteinExistence type="predicted"/>
<dbReference type="OrthoDB" id="2106152at2759"/>
<evidence type="ECO:0000313" key="1">
    <source>
        <dbReference type="EMBL" id="THH05551.1"/>
    </source>
</evidence>
<dbReference type="InterPro" id="IPR008775">
    <property type="entry name" value="Phytyl_CoA_dOase-like"/>
</dbReference>
<dbReference type="Pfam" id="PF05721">
    <property type="entry name" value="PhyH"/>
    <property type="match status" value="1"/>
</dbReference>
<name>A0A4S4L3W3_9AGAM</name>
<organism evidence="1 2">
    <name type="scientific">Phellinidium pouzarii</name>
    <dbReference type="NCBI Taxonomy" id="167371"/>
    <lineage>
        <taxon>Eukaryota</taxon>
        <taxon>Fungi</taxon>
        <taxon>Dikarya</taxon>
        <taxon>Basidiomycota</taxon>
        <taxon>Agaricomycotina</taxon>
        <taxon>Agaricomycetes</taxon>
        <taxon>Hymenochaetales</taxon>
        <taxon>Hymenochaetaceae</taxon>
        <taxon>Phellinidium</taxon>
    </lineage>
</organism>
<dbReference type="PANTHER" id="PTHR40470:SF1">
    <property type="entry name" value="PHYTANOYL-COA DIOXYGENASE FAMILY PROTEIN (AFU_ORTHOLOGUE AFUA_2G15850)"/>
    <property type="match status" value="1"/>
</dbReference>
<dbReference type="SUPFAM" id="SSF51197">
    <property type="entry name" value="Clavaminate synthase-like"/>
    <property type="match status" value="1"/>
</dbReference>
<evidence type="ECO:0008006" key="3">
    <source>
        <dbReference type="Google" id="ProtNLM"/>
    </source>
</evidence>
<protein>
    <recommendedName>
        <fullName evidence="3">Phytanoyl-CoA dioxygenase</fullName>
    </recommendedName>
</protein>
<keyword evidence="2" id="KW-1185">Reference proteome</keyword>
<comment type="caution">
    <text evidence="1">The sequence shown here is derived from an EMBL/GenBank/DDBJ whole genome shotgun (WGS) entry which is preliminary data.</text>
</comment>
<dbReference type="PANTHER" id="PTHR40470">
    <property type="entry name" value="PHYTANOYL-COA DIOXYGENASE FAMILY PROTEIN (AFU_ORTHOLOGUE AFUA_2G15850)"/>
    <property type="match status" value="1"/>
</dbReference>
<dbReference type="EMBL" id="SGPK01000253">
    <property type="protein sequence ID" value="THH05551.1"/>
    <property type="molecule type" value="Genomic_DNA"/>
</dbReference>
<sequence length="295" mass="33307">MVSHSLLKDIFDRDGFVIVENLVPKNQVVDLQEACARVVAKTRAGQWPHRRVVGKQFPPYDSDYPDSWGVQHLMHPDLSEPAFAKWYASDVLAGAVRALLDCGEENLQMELFNLLINPMSHKFALRWHRDDVREDATEEEEVQALSAWHHGIQWNTALYEDSCLFVVPGSHITPRTLEQCAHSESLDAPKDPMEMPGVLKVILKPGQTVFYNNNILHCAIYSPDAQRATLHASMGDTRGGSSRARNVLQHGLRWMRESCFRDTLPEGRAKDMLERLLIMESGFGADGKVQYSLSA</sequence>
<gene>
    <name evidence="1" type="ORF">EW145_g4714</name>
</gene>
<dbReference type="Gene3D" id="2.60.120.620">
    <property type="entry name" value="q2cbj1_9rhob like domain"/>
    <property type="match status" value="1"/>
</dbReference>